<dbReference type="SUPFAM" id="SSF46785">
    <property type="entry name" value="Winged helix' DNA-binding domain"/>
    <property type="match status" value="1"/>
</dbReference>
<name>A0ABD5W763_9EURY</name>
<feature type="region of interest" description="Disordered" evidence="1">
    <location>
        <begin position="1"/>
        <end position="37"/>
    </location>
</feature>
<feature type="region of interest" description="Disordered" evidence="1">
    <location>
        <begin position="143"/>
        <end position="229"/>
    </location>
</feature>
<proteinExistence type="predicted"/>
<dbReference type="InterPro" id="IPR036390">
    <property type="entry name" value="WH_DNA-bd_sf"/>
</dbReference>
<evidence type="ECO:0000313" key="2">
    <source>
        <dbReference type="EMBL" id="MFC7059790.1"/>
    </source>
</evidence>
<evidence type="ECO:0000313" key="4">
    <source>
        <dbReference type="Proteomes" id="UP001596445"/>
    </source>
</evidence>
<comment type="caution">
    <text evidence="3">The sequence shown here is derived from an EMBL/GenBank/DDBJ whole genome shotgun (WGS) entry which is preliminary data.</text>
</comment>
<reference evidence="4" key="2">
    <citation type="journal article" date="2019" name="Int. J. Syst. Evol. Microbiol.">
        <title>The Global Catalogue of Microorganisms (GCM) 10K type strain sequencing project: providing services to taxonomists for standard genome sequencing and annotation.</title>
        <authorList>
            <consortium name="The Broad Institute Genomics Platform"/>
            <consortium name="The Broad Institute Genome Sequencing Center for Infectious Disease"/>
            <person name="Wu L."/>
            <person name="Ma J."/>
        </authorList>
    </citation>
    <scope>NUCLEOTIDE SEQUENCE [LARGE SCALE GENOMIC DNA]</scope>
    <source>
        <strain evidence="4">JCM 30072</strain>
    </source>
</reference>
<evidence type="ECO:0000313" key="3">
    <source>
        <dbReference type="EMBL" id="MFC7059807.1"/>
    </source>
</evidence>
<feature type="compositionally biased region" description="Basic and acidic residues" evidence="1">
    <location>
        <begin position="151"/>
        <end position="161"/>
    </location>
</feature>
<dbReference type="EMBL" id="JBHSZI010000002">
    <property type="protein sequence ID" value="MFC7059807.1"/>
    <property type="molecule type" value="Genomic_DNA"/>
</dbReference>
<accession>A0ABD5W763</accession>
<gene>
    <name evidence="2" type="ORF">ACFQQG_18355</name>
    <name evidence="3" type="ORF">ACFQQG_18440</name>
</gene>
<evidence type="ECO:0000256" key="1">
    <source>
        <dbReference type="SAM" id="MobiDB-lite"/>
    </source>
</evidence>
<feature type="compositionally biased region" description="Basic and acidic residues" evidence="1">
    <location>
        <begin position="210"/>
        <end position="219"/>
    </location>
</feature>
<dbReference type="Proteomes" id="UP001596445">
    <property type="component" value="Unassembled WGS sequence"/>
</dbReference>
<feature type="compositionally biased region" description="Polar residues" evidence="1">
    <location>
        <begin position="1"/>
        <end position="17"/>
    </location>
</feature>
<dbReference type="EMBL" id="JBHSZI010000002">
    <property type="protein sequence ID" value="MFC7059790.1"/>
    <property type="molecule type" value="Genomic_DNA"/>
</dbReference>
<reference evidence="3" key="3">
    <citation type="submission" date="2024-09" db="EMBL/GenBank/DDBJ databases">
        <authorList>
            <person name="Sun Q."/>
        </authorList>
    </citation>
    <scope>NUCLEOTIDE SEQUENCE</scope>
    <source>
        <strain evidence="3">CGMCC 1.12553</strain>
    </source>
</reference>
<protein>
    <submittedName>
        <fullName evidence="3">Uncharacterized protein</fullName>
    </submittedName>
</protein>
<sequence>MNATNTPPEGESDSIQTHDGPDYASLSPGTKPPSELSYAERRAEILNQIEDVGHPAALNQSELAERYRVDQSTISRDLDRLDEYVRSQVGRRHDLEIASTLKKCMTGALAEGDYNTARKAAKTYDEYIQRRIDVLEFRRRIEAQRMSPNGGEHDRPRRPEDRLDDLEDLLGDEHEPDPLPITEEEEEHLREIFAAVDRPEPEQLYDEDGELTREAKHYLDAAFDTEPET</sequence>
<dbReference type="RefSeq" id="WP_382187101.1">
    <property type="nucleotide sequence ID" value="NZ_JBHSZI010000002.1"/>
</dbReference>
<dbReference type="AlphaFoldDB" id="A0ABD5W763"/>
<feature type="compositionally biased region" description="Basic and acidic residues" evidence="1">
    <location>
        <begin position="187"/>
        <end position="201"/>
    </location>
</feature>
<reference evidence="3" key="1">
    <citation type="journal article" date="2014" name="Int. J. Syst. Evol. Microbiol.">
        <title>Complete genome sequence of Corynebacterium casei LMG S-19264T (=DSM 44701T), isolated from a smear-ripened cheese.</title>
        <authorList>
            <consortium name="US DOE Joint Genome Institute (JGI-PGF)"/>
            <person name="Walter F."/>
            <person name="Albersmeier A."/>
            <person name="Kalinowski J."/>
            <person name="Ruckert C."/>
        </authorList>
    </citation>
    <scope>NUCLEOTIDE SEQUENCE [LARGE SCALE GENOMIC DNA]</scope>
    <source>
        <strain evidence="3">CGMCC 1.12553</strain>
    </source>
</reference>
<keyword evidence="4" id="KW-1185">Reference proteome</keyword>
<organism evidence="3 4">
    <name type="scientific">Halovenus salina</name>
    <dbReference type="NCBI Taxonomy" id="1510225"/>
    <lineage>
        <taxon>Archaea</taxon>
        <taxon>Methanobacteriati</taxon>
        <taxon>Methanobacteriota</taxon>
        <taxon>Stenosarchaea group</taxon>
        <taxon>Halobacteria</taxon>
        <taxon>Halobacteriales</taxon>
        <taxon>Haloarculaceae</taxon>
        <taxon>Halovenus</taxon>
    </lineage>
</organism>